<dbReference type="RefSeq" id="WP_023517228.1">
    <property type="nucleotide sequence ID" value="NZ_CP086613.1"/>
</dbReference>
<protein>
    <submittedName>
        <fullName evidence="5">SCO family protein</fullName>
    </submittedName>
</protein>
<sequence>MTSIYGRRALFRSAIAALLVGGLVSGGLVLANLAETEPTGGIGGPFELTSHRGEAVSDRSLRGRPYLAFFGFTHCPDICPTTLFELTDLMKELGPQADAFNALLISVDPERDTQNLLSLYMEAFDPRIIAVRGTRKQTDQVLSAFRATAKRVDTDGGSYTMDHTAGIFLMDADGRFQGMLDMHEPRETRLKKLRNLAEMGGA</sequence>
<feature type="disulfide bond" description="Redox-active" evidence="4">
    <location>
        <begin position="75"/>
        <end position="79"/>
    </location>
</feature>
<dbReference type="InterPro" id="IPR003782">
    <property type="entry name" value="SCO1/SenC"/>
</dbReference>
<evidence type="ECO:0000256" key="3">
    <source>
        <dbReference type="PIRSR" id="PIRSR603782-1"/>
    </source>
</evidence>
<feature type="binding site" evidence="3">
    <location>
        <position position="163"/>
    </location>
    <ligand>
        <name>Cu cation</name>
        <dbReference type="ChEBI" id="CHEBI:23378"/>
    </ligand>
</feature>
<dbReference type="Pfam" id="PF02630">
    <property type="entry name" value="SCO1-SenC"/>
    <property type="match status" value="1"/>
</dbReference>
<keyword evidence="4" id="KW-1015">Disulfide bond</keyword>
<dbReference type="FunFam" id="3.40.30.10:FF:000013">
    <property type="entry name" value="Blast:Protein SCO1 homolog, mitochondrial"/>
    <property type="match status" value="1"/>
</dbReference>
<dbReference type="PANTHER" id="PTHR12151:SF25">
    <property type="entry name" value="LINALOOL DEHYDRATASE_ISOMERASE DOMAIN-CONTAINING PROTEIN"/>
    <property type="match status" value="1"/>
</dbReference>
<dbReference type="EMBL" id="WUML01000015">
    <property type="protein sequence ID" value="MXO01913.1"/>
    <property type="molecule type" value="Genomic_DNA"/>
</dbReference>
<reference evidence="5 6" key="1">
    <citation type="submission" date="2019-12" db="EMBL/GenBank/DDBJ databases">
        <title>Shinella granuli gen. nov., sp. nov., and proposal of the reclassification of Zoogloea ramigera ATCC 19623 as Shinella zoogloeoides sp. nov.</title>
        <authorList>
            <person name="Gao J."/>
        </authorList>
    </citation>
    <scope>NUCLEOTIDE SEQUENCE [LARGE SCALE GENOMIC DNA]</scope>
    <source>
        <strain evidence="5 6">DSM 287</strain>
    </source>
</reference>
<dbReference type="CDD" id="cd02968">
    <property type="entry name" value="SCO"/>
    <property type="match status" value="1"/>
</dbReference>
<organism evidence="5 6">
    <name type="scientific">Shinella zoogloeoides</name>
    <name type="common">Crabtreella saccharophila</name>
    <dbReference type="NCBI Taxonomy" id="352475"/>
    <lineage>
        <taxon>Bacteria</taxon>
        <taxon>Pseudomonadati</taxon>
        <taxon>Pseudomonadota</taxon>
        <taxon>Alphaproteobacteria</taxon>
        <taxon>Hyphomicrobiales</taxon>
        <taxon>Rhizobiaceae</taxon>
        <taxon>Shinella</taxon>
    </lineage>
</organism>
<dbReference type="OrthoDB" id="9790194at2"/>
<evidence type="ECO:0000256" key="1">
    <source>
        <dbReference type="ARBA" id="ARBA00010996"/>
    </source>
</evidence>
<comment type="caution">
    <text evidence="5">The sequence shown here is derived from an EMBL/GenBank/DDBJ whole genome shotgun (WGS) entry which is preliminary data.</text>
</comment>
<evidence type="ECO:0000313" key="5">
    <source>
        <dbReference type="EMBL" id="MXO01913.1"/>
    </source>
</evidence>
<dbReference type="Proteomes" id="UP000440304">
    <property type="component" value="Unassembled WGS sequence"/>
</dbReference>
<evidence type="ECO:0000256" key="4">
    <source>
        <dbReference type="PIRSR" id="PIRSR603782-2"/>
    </source>
</evidence>
<gene>
    <name evidence="5" type="ORF">GR156_16455</name>
</gene>
<keyword evidence="3" id="KW-0479">Metal-binding</keyword>
<feature type="binding site" evidence="3">
    <location>
        <position position="79"/>
    </location>
    <ligand>
        <name>Cu cation</name>
        <dbReference type="ChEBI" id="CHEBI:23378"/>
    </ligand>
</feature>
<dbReference type="AlphaFoldDB" id="A0A6N8TF69"/>
<name>A0A6N8TF69_SHIZO</name>
<comment type="similarity">
    <text evidence="1">Belongs to the SCO1/2 family.</text>
</comment>
<dbReference type="SUPFAM" id="SSF52833">
    <property type="entry name" value="Thioredoxin-like"/>
    <property type="match status" value="1"/>
</dbReference>
<dbReference type="InterPro" id="IPR036249">
    <property type="entry name" value="Thioredoxin-like_sf"/>
</dbReference>
<proteinExistence type="inferred from homology"/>
<evidence type="ECO:0000313" key="6">
    <source>
        <dbReference type="Proteomes" id="UP000440304"/>
    </source>
</evidence>
<feature type="binding site" evidence="3">
    <location>
        <position position="75"/>
    </location>
    <ligand>
        <name>Cu cation</name>
        <dbReference type="ChEBI" id="CHEBI:23378"/>
    </ligand>
</feature>
<evidence type="ECO:0000256" key="2">
    <source>
        <dbReference type="ARBA" id="ARBA00023008"/>
    </source>
</evidence>
<dbReference type="Gene3D" id="3.40.30.10">
    <property type="entry name" value="Glutaredoxin"/>
    <property type="match status" value="1"/>
</dbReference>
<keyword evidence="2 3" id="KW-0186">Copper</keyword>
<accession>A0A6N8TF69</accession>
<dbReference type="PANTHER" id="PTHR12151">
    <property type="entry name" value="ELECTRON TRANSPORT PROTIN SCO1/SENC FAMILY MEMBER"/>
    <property type="match status" value="1"/>
</dbReference>
<dbReference type="GO" id="GO:0046872">
    <property type="term" value="F:metal ion binding"/>
    <property type="evidence" value="ECO:0007669"/>
    <property type="project" value="UniProtKB-KW"/>
</dbReference>